<comment type="caution">
    <text evidence="2">The sequence shown here is derived from an EMBL/GenBank/DDBJ whole genome shotgun (WGS) entry which is preliminary data.</text>
</comment>
<proteinExistence type="predicted"/>
<dbReference type="InterPro" id="IPR038020">
    <property type="entry name" value="MbtH-like_sf"/>
</dbReference>
<dbReference type="RefSeq" id="WP_355084327.1">
    <property type="nucleotide sequence ID" value="NZ_JBEXKW010000008.1"/>
</dbReference>
<reference evidence="2 3" key="1">
    <citation type="submission" date="2024-06" db="EMBL/GenBank/DDBJ databases">
        <title>The Natural Products Discovery Center: Release of the First 8490 Sequenced Strains for Exploring Actinobacteria Biosynthetic Diversity.</title>
        <authorList>
            <person name="Kalkreuter E."/>
            <person name="Kautsar S.A."/>
            <person name="Yang D."/>
            <person name="Bader C.D."/>
            <person name="Teijaro C.N."/>
            <person name="Fluegel L."/>
            <person name="Davis C.M."/>
            <person name="Simpson J.R."/>
            <person name="Lauterbach L."/>
            <person name="Steele A.D."/>
            <person name="Gui C."/>
            <person name="Meng S."/>
            <person name="Li G."/>
            <person name="Viehrig K."/>
            <person name="Ye F."/>
            <person name="Su P."/>
            <person name="Kiefer A.F."/>
            <person name="Nichols A."/>
            <person name="Cepeda A.J."/>
            <person name="Yan W."/>
            <person name="Fan B."/>
            <person name="Jiang Y."/>
            <person name="Adhikari A."/>
            <person name="Zheng C.-J."/>
            <person name="Schuster L."/>
            <person name="Cowan T.M."/>
            <person name="Smanski M.J."/>
            <person name="Chevrette M.G."/>
            <person name="De Carvalho L.P.S."/>
            <person name="Shen B."/>
        </authorList>
    </citation>
    <scope>NUCLEOTIDE SEQUENCE [LARGE SCALE GENOMIC DNA]</scope>
    <source>
        <strain evidence="2 3">NPDC050403</strain>
    </source>
</reference>
<accession>A0ABV3G342</accession>
<evidence type="ECO:0000313" key="2">
    <source>
        <dbReference type="EMBL" id="MEV0712048.1"/>
    </source>
</evidence>
<keyword evidence="3" id="KW-1185">Reference proteome</keyword>
<evidence type="ECO:0000313" key="3">
    <source>
        <dbReference type="Proteomes" id="UP001551695"/>
    </source>
</evidence>
<organism evidence="2 3">
    <name type="scientific">Nocardia aurea</name>
    <dbReference type="NCBI Taxonomy" id="2144174"/>
    <lineage>
        <taxon>Bacteria</taxon>
        <taxon>Bacillati</taxon>
        <taxon>Actinomycetota</taxon>
        <taxon>Actinomycetes</taxon>
        <taxon>Mycobacteriales</taxon>
        <taxon>Nocardiaceae</taxon>
        <taxon>Nocardia</taxon>
    </lineage>
</organism>
<protein>
    <submittedName>
        <fullName evidence="2">MbtH family NRPS accessory protein</fullName>
    </submittedName>
</protein>
<dbReference type="InterPro" id="IPR005153">
    <property type="entry name" value="MbtH-like_dom"/>
</dbReference>
<gene>
    <name evidence="2" type="ORF">AB0I48_31255</name>
</gene>
<sequence length="58" mass="6072">MGPFEEIEDFFVLLDAAQRYALWPCFAESPGGAQVVFGPASRSACTEYLAIAAAGAAS</sequence>
<dbReference type="SMART" id="SM00923">
    <property type="entry name" value="MbtH"/>
    <property type="match status" value="1"/>
</dbReference>
<feature type="domain" description="MbtH-like" evidence="1">
    <location>
        <begin position="2"/>
        <end position="51"/>
    </location>
</feature>
<name>A0ABV3G342_9NOCA</name>
<dbReference type="Gene3D" id="3.90.820.10">
    <property type="entry name" value="Structural Genomics, Unknown Function 30-nov-00 1gh9 Mol_id"/>
    <property type="match status" value="1"/>
</dbReference>
<dbReference type="EMBL" id="JBFAKC010000018">
    <property type="protein sequence ID" value="MEV0712048.1"/>
    <property type="molecule type" value="Genomic_DNA"/>
</dbReference>
<dbReference type="SUPFAM" id="SSF160582">
    <property type="entry name" value="MbtH-like"/>
    <property type="match status" value="1"/>
</dbReference>
<dbReference type="Proteomes" id="UP001551695">
    <property type="component" value="Unassembled WGS sequence"/>
</dbReference>
<dbReference type="Pfam" id="PF03621">
    <property type="entry name" value="MbtH"/>
    <property type="match status" value="1"/>
</dbReference>
<evidence type="ECO:0000259" key="1">
    <source>
        <dbReference type="SMART" id="SM00923"/>
    </source>
</evidence>